<protein>
    <submittedName>
        <fullName evidence="1">Uncharacterized protein</fullName>
    </submittedName>
</protein>
<proteinExistence type="predicted"/>
<accession>A0A5M9MRC4</accession>
<gene>
    <name evidence="1" type="ORF">ATNIH1004_009322</name>
</gene>
<evidence type="ECO:0000313" key="2">
    <source>
        <dbReference type="Proteomes" id="UP000324241"/>
    </source>
</evidence>
<organism evidence="1 2">
    <name type="scientific">Aspergillus tanneri</name>
    <dbReference type="NCBI Taxonomy" id="1220188"/>
    <lineage>
        <taxon>Eukaryota</taxon>
        <taxon>Fungi</taxon>
        <taxon>Dikarya</taxon>
        <taxon>Ascomycota</taxon>
        <taxon>Pezizomycotina</taxon>
        <taxon>Eurotiomycetes</taxon>
        <taxon>Eurotiomycetidae</taxon>
        <taxon>Eurotiales</taxon>
        <taxon>Aspergillaceae</taxon>
        <taxon>Aspergillus</taxon>
        <taxon>Aspergillus subgen. Circumdati</taxon>
    </lineage>
</organism>
<name>A0A5M9MRC4_9EURO</name>
<dbReference type="GeneID" id="54332024"/>
<dbReference type="AlphaFoldDB" id="A0A5M9MRC4"/>
<dbReference type="EMBL" id="QUQM01000006">
    <property type="protein sequence ID" value="KAA8645107.1"/>
    <property type="molecule type" value="Genomic_DNA"/>
</dbReference>
<comment type="caution">
    <text evidence="1">The sequence shown here is derived from an EMBL/GenBank/DDBJ whole genome shotgun (WGS) entry which is preliminary data.</text>
</comment>
<dbReference type="RefSeq" id="XP_033424468.1">
    <property type="nucleotide sequence ID" value="XM_033573916.1"/>
</dbReference>
<dbReference type="Proteomes" id="UP000324241">
    <property type="component" value="Unassembled WGS sequence"/>
</dbReference>
<sequence length="127" mass="13762">MSILMGYGGSLQDEGILRAISDAGNDVLIGDYCEAAAEETLRLLQKQGASAFRVLGYCRNRAVPKLPGGLYGRHRMTQLTTHRHIDIANAVGVVAVSLATRLQLTKAEYMKFSYGTTLINDLADSSK</sequence>
<dbReference type="OrthoDB" id="4360110at2759"/>
<reference evidence="1 2" key="1">
    <citation type="submission" date="2019-08" db="EMBL/GenBank/DDBJ databases">
        <title>The genome sequence of a newly discovered highly antifungal drug resistant Aspergillus species, Aspergillus tanneri NIH 1004.</title>
        <authorList>
            <person name="Mounaud S."/>
            <person name="Singh I."/>
            <person name="Joardar V."/>
            <person name="Pakala S."/>
            <person name="Pakala S."/>
            <person name="Venepally P."/>
            <person name="Chung J.K."/>
            <person name="Losada L."/>
            <person name="Nierman W.C."/>
        </authorList>
    </citation>
    <scope>NUCLEOTIDE SEQUENCE [LARGE SCALE GENOMIC DNA]</scope>
    <source>
        <strain evidence="1 2">NIH1004</strain>
    </source>
</reference>
<evidence type="ECO:0000313" key="1">
    <source>
        <dbReference type="EMBL" id="KAA8645107.1"/>
    </source>
</evidence>